<dbReference type="InterPro" id="IPR047201">
    <property type="entry name" value="ERI-1_3'hExo-like"/>
</dbReference>
<dbReference type="InterPro" id="IPR051274">
    <property type="entry name" value="3-5_Exoribonuclease"/>
</dbReference>
<dbReference type="SMART" id="SM00479">
    <property type="entry name" value="EXOIII"/>
    <property type="match status" value="1"/>
</dbReference>
<dbReference type="InterPro" id="IPR013520">
    <property type="entry name" value="Ribonucl_H"/>
</dbReference>
<evidence type="ECO:0000313" key="6">
    <source>
        <dbReference type="Proteomes" id="UP000692954"/>
    </source>
</evidence>
<feature type="domain" description="Exonuclease" evidence="4">
    <location>
        <begin position="226"/>
        <end position="408"/>
    </location>
</feature>
<proteinExistence type="predicted"/>
<accession>A0A8S1KWN3</accession>
<dbReference type="EMBL" id="CAJJDN010000011">
    <property type="protein sequence ID" value="CAD8057973.1"/>
    <property type="molecule type" value="Genomic_DNA"/>
</dbReference>
<evidence type="ECO:0000256" key="2">
    <source>
        <dbReference type="ARBA" id="ARBA00022801"/>
    </source>
</evidence>
<dbReference type="Pfam" id="PF00929">
    <property type="entry name" value="RNase_T"/>
    <property type="match status" value="1"/>
</dbReference>
<dbReference type="OrthoDB" id="287312at2759"/>
<dbReference type="PANTHER" id="PTHR23044">
    <property type="entry name" value="3'-5' EXONUCLEASE ERI1-RELATED"/>
    <property type="match status" value="1"/>
</dbReference>
<dbReference type="GO" id="GO:0000175">
    <property type="term" value="F:3'-5'-RNA exonuclease activity"/>
    <property type="evidence" value="ECO:0007669"/>
    <property type="project" value="InterPro"/>
</dbReference>
<keyword evidence="3" id="KW-0269">Exonuclease</keyword>
<gene>
    <name evidence="5" type="ORF">PSON_ATCC_30995.1.T0110486</name>
</gene>
<dbReference type="AlphaFoldDB" id="A0A8S1KWN3"/>
<name>A0A8S1KWN3_9CILI</name>
<keyword evidence="2" id="KW-0378">Hydrolase</keyword>
<dbReference type="Proteomes" id="UP000692954">
    <property type="component" value="Unassembled WGS sequence"/>
</dbReference>
<reference evidence="5" key="1">
    <citation type="submission" date="2021-01" db="EMBL/GenBank/DDBJ databases">
        <authorList>
            <consortium name="Genoscope - CEA"/>
            <person name="William W."/>
        </authorList>
    </citation>
    <scope>NUCLEOTIDE SEQUENCE</scope>
</reference>
<protein>
    <recommendedName>
        <fullName evidence="4">Exonuclease domain-containing protein</fullName>
    </recommendedName>
</protein>
<comment type="caution">
    <text evidence="5">The sequence shown here is derived from an EMBL/GenBank/DDBJ whole genome shotgun (WGS) entry which is preliminary data.</text>
</comment>
<sequence length="421" mass="50282">MFQIEAYQYPWKCMICDHVSEYFIKKCTQCQTPKEFFGCQMNINYELNYKEHFSNIGIIEIECNQTRDIQEIIKLKISKIRISDFDEDNNYSQSFIIQPINSITQDKNQQTIPFQKTFSYLDNIDLIIFENRIKAQIYLNQCIKLNLQCPIKKYIELKTVFPYQKPQLNQIEMLKSLKLTQQSQQFALNSIVIELLKRSFTFQYQMLQSLQFPIPEEESRIQGFNYLIILNFQTTCFQDYQIKFNPEIIEFSAQFYDIKLRKVTQIYQKFIKPQENQTISEYCTQQTGIIQSQITNGVQLQLAINQFQDLLRDLGRICIITSSDFELNHLKKEAERKGIKLVKYFTYYINLKKVFPKSLRIKNYLKDPNLMEMLEDCGLPLSGKFQNGIENVKNITRIVDHLINNENFRFDERMIIYTYKL</sequence>
<evidence type="ECO:0000256" key="3">
    <source>
        <dbReference type="ARBA" id="ARBA00022839"/>
    </source>
</evidence>
<evidence type="ECO:0000313" key="5">
    <source>
        <dbReference type="EMBL" id="CAD8057973.1"/>
    </source>
</evidence>
<keyword evidence="1" id="KW-0540">Nuclease</keyword>
<organism evidence="5 6">
    <name type="scientific">Paramecium sonneborni</name>
    <dbReference type="NCBI Taxonomy" id="65129"/>
    <lineage>
        <taxon>Eukaryota</taxon>
        <taxon>Sar</taxon>
        <taxon>Alveolata</taxon>
        <taxon>Ciliophora</taxon>
        <taxon>Intramacronucleata</taxon>
        <taxon>Oligohymenophorea</taxon>
        <taxon>Peniculida</taxon>
        <taxon>Parameciidae</taxon>
        <taxon>Paramecium</taxon>
    </lineage>
</organism>
<dbReference type="CDD" id="cd06133">
    <property type="entry name" value="ERI-1_3'hExo_like"/>
    <property type="match status" value="1"/>
</dbReference>
<evidence type="ECO:0000259" key="4">
    <source>
        <dbReference type="SMART" id="SM00479"/>
    </source>
</evidence>
<dbReference type="PANTHER" id="PTHR23044:SF61">
    <property type="entry name" value="3'-5' EXORIBONUCLEASE 1-RELATED"/>
    <property type="match status" value="1"/>
</dbReference>
<evidence type="ECO:0000256" key="1">
    <source>
        <dbReference type="ARBA" id="ARBA00022722"/>
    </source>
</evidence>
<keyword evidence="6" id="KW-1185">Reference proteome</keyword>